<feature type="repeat" description="ANK" evidence="3">
    <location>
        <begin position="330"/>
        <end position="362"/>
    </location>
</feature>
<evidence type="ECO:0000313" key="5">
    <source>
        <dbReference type="Proteomes" id="UP001627154"/>
    </source>
</evidence>
<feature type="repeat" description="ANK" evidence="3">
    <location>
        <begin position="183"/>
        <end position="215"/>
    </location>
</feature>
<dbReference type="InterPro" id="IPR002110">
    <property type="entry name" value="Ankyrin_rpt"/>
</dbReference>
<dbReference type="InterPro" id="IPR050663">
    <property type="entry name" value="Ankyrin-SOCS_Box"/>
</dbReference>
<keyword evidence="5" id="KW-1185">Reference proteome</keyword>
<dbReference type="PANTHER" id="PTHR24193:SF121">
    <property type="entry name" value="ADA2A-CONTAINING COMPLEX COMPONENT 3, ISOFORM D"/>
    <property type="match status" value="1"/>
</dbReference>
<feature type="repeat" description="ANK" evidence="3">
    <location>
        <begin position="407"/>
        <end position="439"/>
    </location>
</feature>
<dbReference type="SUPFAM" id="SSF48403">
    <property type="entry name" value="Ankyrin repeat"/>
    <property type="match status" value="2"/>
</dbReference>
<dbReference type="PANTHER" id="PTHR24193">
    <property type="entry name" value="ANKYRIN REPEAT PROTEIN"/>
    <property type="match status" value="1"/>
</dbReference>
<comment type="caution">
    <text evidence="4">The sequence shown here is derived from an EMBL/GenBank/DDBJ whole genome shotgun (WGS) entry which is preliminary data.</text>
</comment>
<sequence>MFPSYDLKKELEKLREKVNWNIKKEQYDLPYKIYDLIKDWNGPLPNLGDIFTAEEIDALLLTSIDYMSRSLDEHYVGERFIRFVAQTGYQHNLKFHEKGKLLLQRTTPVHHAAKRWFANRWSRTTMSDLLEIYGRFAVNYIDNGSNNDKGRTHFHVACEYECYDAVEKFLDFQQDPNCLEKSSGNSPLILTLTNYKVDVMQLLLERGADPNLANAEGSTPFHIICSNRSCDADLVNILRKYSLDKYRPLQVNAQDKSGNTPLHLAFQLGICGVEKAKLMLLCGANPNIANKKGFTPLHFMRDLNKDLVESFFKIIEKQNQTVQVEAQNNLGDTPLHSALWCENAKLAELLLKRGADPNLANRKKVTPLHIIGIIGGSRKESGEVAKKFFEINDELNQTLQINAQDNLGNTPLHYAVIKEYWDESELFLKRGANPNLTNKQGSTPLHLICQRKYDDDLVRQFFKLNDDIHQTVRIDAVDNLGRTPLEWAVANILPNVVGELLDRGADLSDFVFPTEGYFTKDYIKLIPDNAPLFFELRLASDILIIVEYLEEKGYELSQSDALTIMDFFVKYRLFDESAAIDARWSNNEEFVNSAKKIKIIPDLSLYDLIQLQPEKAAKLLTYTDYNEFNNNVKLWDLPQNSIRACSLYLCEKMSREFFRSWAMDPFFKMIHYRLPILCCEMIIENLTNKDFFNICLANEGRNS</sequence>
<evidence type="ECO:0000256" key="1">
    <source>
        <dbReference type="ARBA" id="ARBA00022737"/>
    </source>
</evidence>
<organism evidence="4 5">
    <name type="scientific">Trichogramma kaykai</name>
    <dbReference type="NCBI Taxonomy" id="54128"/>
    <lineage>
        <taxon>Eukaryota</taxon>
        <taxon>Metazoa</taxon>
        <taxon>Ecdysozoa</taxon>
        <taxon>Arthropoda</taxon>
        <taxon>Hexapoda</taxon>
        <taxon>Insecta</taxon>
        <taxon>Pterygota</taxon>
        <taxon>Neoptera</taxon>
        <taxon>Endopterygota</taxon>
        <taxon>Hymenoptera</taxon>
        <taxon>Apocrita</taxon>
        <taxon>Proctotrupomorpha</taxon>
        <taxon>Chalcidoidea</taxon>
        <taxon>Trichogrammatidae</taxon>
        <taxon>Trichogramma</taxon>
    </lineage>
</organism>
<evidence type="ECO:0008006" key="6">
    <source>
        <dbReference type="Google" id="ProtNLM"/>
    </source>
</evidence>
<dbReference type="PROSITE" id="PS50088">
    <property type="entry name" value="ANK_REPEAT"/>
    <property type="match status" value="4"/>
</dbReference>
<proteinExistence type="predicted"/>
<dbReference type="Gene3D" id="1.25.40.20">
    <property type="entry name" value="Ankyrin repeat-containing domain"/>
    <property type="match status" value="2"/>
</dbReference>
<name>A0ABD2XSG4_9HYME</name>
<dbReference type="Proteomes" id="UP001627154">
    <property type="component" value="Unassembled WGS sequence"/>
</dbReference>
<keyword evidence="2 3" id="KW-0040">ANK repeat</keyword>
<accession>A0ABD2XSG4</accession>
<dbReference type="AlphaFoldDB" id="A0ABD2XSG4"/>
<dbReference type="Pfam" id="PF13857">
    <property type="entry name" value="Ank_5"/>
    <property type="match status" value="1"/>
</dbReference>
<protein>
    <recommendedName>
        <fullName evidence="6">Ankyrin repeat protein</fullName>
    </recommendedName>
</protein>
<gene>
    <name evidence="4" type="ORF">TKK_000112</name>
</gene>
<dbReference type="SMART" id="SM00248">
    <property type="entry name" value="ANK"/>
    <property type="match status" value="8"/>
</dbReference>
<reference evidence="4 5" key="1">
    <citation type="journal article" date="2024" name="bioRxiv">
        <title>A reference genome for Trichogramma kaykai: A tiny desert-dwelling parasitoid wasp with competing sex-ratio distorters.</title>
        <authorList>
            <person name="Culotta J."/>
            <person name="Lindsey A.R."/>
        </authorList>
    </citation>
    <scope>NUCLEOTIDE SEQUENCE [LARGE SCALE GENOMIC DNA]</scope>
    <source>
        <strain evidence="4 5">KSX58</strain>
    </source>
</reference>
<evidence type="ECO:0000313" key="4">
    <source>
        <dbReference type="EMBL" id="KAL3407868.1"/>
    </source>
</evidence>
<dbReference type="Pfam" id="PF12796">
    <property type="entry name" value="Ank_2"/>
    <property type="match status" value="2"/>
</dbReference>
<feature type="repeat" description="ANK" evidence="3">
    <location>
        <begin position="257"/>
        <end position="291"/>
    </location>
</feature>
<dbReference type="PROSITE" id="PS50297">
    <property type="entry name" value="ANK_REP_REGION"/>
    <property type="match status" value="4"/>
</dbReference>
<dbReference type="EMBL" id="JBJJXI010000002">
    <property type="protein sequence ID" value="KAL3407868.1"/>
    <property type="molecule type" value="Genomic_DNA"/>
</dbReference>
<evidence type="ECO:0000256" key="3">
    <source>
        <dbReference type="PROSITE-ProRule" id="PRU00023"/>
    </source>
</evidence>
<keyword evidence="1" id="KW-0677">Repeat</keyword>
<evidence type="ECO:0000256" key="2">
    <source>
        <dbReference type="ARBA" id="ARBA00023043"/>
    </source>
</evidence>
<dbReference type="InterPro" id="IPR036770">
    <property type="entry name" value="Ankyrin_rpt-contain_sf"/>
</dbReference>